<proteinExistence type="predicted"/>
<accession>A0AAD4R7Q1</accession>
<protein>
    <submittedName>
        <fullName evidence="2">Uncharacterized protein</fullName>
    </submittedName>
</protein>
<sequence length="128" mass="14524">MMRNALGGNGRLDQICGWDDAERPVDCAQSWSKWSEVCACEDDLCNTFAFLRNSIDSRTLLNRDDQDNGGIYLPIDNDDRYSDTYNTRGNRRDWLQSNNLIILLVIVPLAVGALAVCLVFLNYHCKMS</sequence>
<evidence type="ECO:0000256" key="1">
    <source>
        <dbReference type="SAM" id="Phobius"/>
    </source>
</evidence>
<keyword evidence="1" id="KW-1133">Transmembrane helix</keyword>
<name>A0AAD4R7Q1_9BILA</name>
<gene>
    <name evidence="2" type="ORF">DdX_07890</name>
</gene>
<keyword evidence="1" id="KW-0812">Transmembrane</keyword>
<dbReference type="EMBL" id="JAKKPZ010000011">
    <property type="protein sequence ID" value="KAI1715570.1"/>
    <property type="molecule type" value="Genomic_DNA"/>
</dbReference>
<organism evidence="2 3">
    <name type="scientific">Ditylenchus destructor</name>
    <dbReference type="NCBI Taxonomy" id="166010"/>
    <lineage>
        <taxon>Eukaryota</taxon>
        <taxon>Metazoa</taxon>
        <taxon>Ecdysozoa</taxon>
        <taxon>Nematoda</taxon>
        <taxon>Chromadorea</taxon>
        <taxon>Rhabditida</taxon>
        <taxon>Tylenchina</taxon>
        <taxon>Tylenchomorpha</taxon>
        <taxon>Sphaerularioidea</taxon>
        <taxon>Anguinidae</taxon>
        <taxon>Anguininae</taxon>
        <taxon>Ditylenchus</taxon>
    </lineage>
</organism>
<dbReference type="AlphaFoldDB" id="A0AAD4R7Q1"/>
<evidence type="ECO:0000313" key="2">
    <source>
        <dbReference type="EMBL" id="KAI1715570.1"/>
    </source>
</evidence>
<keyword evidence="1" id="KW-0472">Membrane</keyword>
<evidence type="ECO:0000313" key="3">
    <source>
        <dbReference type="Proteomes" id="UP001201812"/>
    </source>
</evidence>
<feature type="transmembrane region" description="Helical" evidence="1">
    <location>
        <begin position="100"/>
        <end position="123"/>
    </location>
</feature>
<reference evidence="2" key="1">
    <citation type="submission" date="2022-01" db="EMBL/GenBank/DDBJ databases">
        <title>Genome Sequence Resource for Two Populations of Ditylenchus destructor, the Migratory Endoparasitic Phytonematode.</title>
        <authorList>
            <person name="Zhang H."/>
            <person name="Lin R."/>
            <person name="Xie B."/>
        </authorList>
    </citation>
    <scope>NUCLEOTIDE SEQUENCE</scope>
    <source>
        <strain evidence="2">BazhouSP</strain>
    </source>
</reference>
<dbReference type="Proteomes" id="UP001201812">
    <property type="component" value="Unassembled WGS sequence"/>
</dbReference>
<keyword evidence="3" id="KW-1185">Reference proteome</keyword>
<comment type="caution">
    <text evidence="2">The sequence shown here is derived from an EMBL/GenBank/DDBJ whole genome shotgun (WGS) entry which is preliminary data.</text>
</comment>